<dbReference type="OrthoDB" id="7665907at2"/>
<feature type="domain" description="Glycosyltransferase 2-like" evidence="1">
    <location>
        <begin position="8"/>
        <end position="140"/>
    </location>
</feature>
<dbReference type="InterPro" id="IPR001173">
    <property type="entry name" value="Glyco_trans_2-like"/>
</dbReference>
<dbReference type="EMBL" id="LVKI01000027">
    <property type="protein sequence ID" value="OAQ07631.1"/>
    <property type="molecule type" value="Genomic_DNA"/>
</dbReference>
<dbReference type="PANTHER" id="PTHR43685:SF2">
    <property type="entry name" value="GLYCOSYLTRANSFERASE 2-LIKE DOMAIN-CONTAINING PROTEIN"/>
    <property type="match status" value="1"/>
</dbReference>
<dbReference type="AlphaFoldDB" id="A0A179C925"/>
<dbReference type="PANTHER" id="PTHR43685">
    <property type="entry name" value="GLYCOSYLTRANSFERASE"/>
    <property type="match status" value="1"/>
</dbReference>
<proteinExistence type="predicted"/>
<comment type="caution">
    <text evidence="2">The sequence shown here is derived from an EMBL/GenBank/DDBJ whole genome shotgun (WGS) entry which is preliminary data.</text>
</comment>
<dbReference type="Gene3D" id="3.90.550.10">
    <property type="entry name" value="Spore Coat Polysaccharide Biosynthesis Protein SpsA, Chain A"/>
    <property type="match status" value="1"/>
</dbReference>
<evidence type="ECO:0000259" key="1">
    <source>
        <dbReference type="Pfam" id="PF00535"/>
    </source>
</evidence>
<gene>
    <name evidence="2" type="ORF">A3O14_05835</name>
</gene>
<accession>A0A179C925</accession>
<dbReference type="InterPro" id="IPR029044">
    <property type="entry name" value="Nucleotide-diphossugar_trans"/>
</dbReference>
<protein>
    <recommendedName>
        <fullName evidence="1">Glycosyltransferase 2-like domain-containing protein</fullName>
    </recommendedName>
</protein>
<sequence length="309" mass="35712">MSFSYIPVIVTFNRKDKLITAIQSVLDQTIQPQKIVIVDNHSDDGTQDLVKKNYQDEIDNGLIDYHYLPENIGGSGGFSKGVKYANKYETDYIAVSDDDAFYRKDYFEKISDAAKENPSVKAFQGFSYNSEQKEYFVEGRKIINWNTLDSVAIPNEGKNVFADLSTFVGLTFSKGLINKVGYPVDNFFIWNDDAEYSLRLGKVTKILQVKDAVVDHSQVQRVSGNLVPLWKTYYGFRNKIVLRKLYAKNKLLARFYDFYFLIRQCIAATLKPNYKKVRFHYIKAFINAYVDAYKNRLGKNNNYMPGKEY</sequence>
<dbReference type="InterPro" id="IPR050834">
    <property type="entry name" value="Glycosyltransf_2"/>
</dbReference>
<dbReference type="RefSeq" id="WP_064208269.1">
    <property type="nucleotide sequence ID" value="NZ_LVKC01000009.1"/>
</dbReference>
<name>A0A179C925_9LACO</name>
<dbReference type="Pfam" id="PF00535">
    <property type="entry name" value="Glycos_transf_2"/>
    <property type="match status" value="1"/>
</dbReference>
<evidence type="ECO:0000313" key="2">
    <source>
        <dbReference type="EMBL" id="OAQ07631.1"/>
    </source>
</evidence>
<organism evidence="2 3">
    <name type="scientific">Ligilactobacillus aviarius</name>
    <dbReference type="NCBI Taxonomy" id="1606"/>
    <lineage>
        <taxon>Bacteria</taxon>
        <taxon>Bacillati</taxon>
        <taxon>Bacillota</taxon>
        <taxon>Bacilli</taxon>
        <taxon>Lactobacillales</taxon>
        <taxon>Lactobacillaceae</taxon>
        <taxon>Ligilactobacillus</taxon>
    </lineage>
</organism>
<evidence type="ECO:0000313" key="3">
    <source>
        <dbReference type="Proteomes" id="UP000078520"/>
    </source>
</evidence>
<dbReference type="Proteomes" id="UP000078520">
    <property type="component" value="Unassembled WGS sequence"/>
</dbReference>
<dbReference type="SUPFAM" id="SSF53448">
    <property type="entry name" value="Nucleotide-diphospho-sugar transferases"/>
    <property type="match status" value="1"/>
</dbReference>
<reference evidence="3" key="1">
    <citation type="submission" date="2016-03" db="EMBL/GenBank/DDBJ databases">
        <authorList>
            <person name="Johnson T.J."/>
            <person name="Youmans B."/>
            <person name="Case K."/>
            <person name="Noll S."/>
        </authorList>
    </citation>
    <scope>NUCLEOTIDE SEQUENCE [LARGE SCALE GENOMIC DNA]</scope>
    <source>
        <strain evidence="3">UMNLAv8</strain>
    </source>
</reference>